<evidence type="ECO:0000256" key="2">
    <source>
        <dbReference type="ARBA" id="ARBA00004429"/>
    </source>
</evidence>
<gene>
    <name evidence="9" type="primary">gluP</name>
    <name evidence="9" type="ORF">GOB87_01805</name>
</gene>
<keyword evidence="10" id="KW-1185">Reference proteome</keyword>
<feature type="transmembrane region" description="Helical" evidence="8">
    <location>
        <begin position="372"/>
        <end position="391"/>
    </location>
</feature>
<evidence type="ECO:0000313" key="10">
    <source>
        <dbReference type="Proteomes" id="UP000597459"/>
    </source>
</evidence>
<dbReference type="Pfam" id="PF07690">
    <property type="entry name" value="MFS_1"/>
    <property type="match status" value="1"/>
</dbReference>
<name>A0A967B2U7_9PROT</name>
<keyword evidence="6 8" id="KW-1133">Transmembrane helix</keyword>
<proteinExistence type="inferred from homology"/>
<feature type="transmembrane region" description="Helical" evidence="8">
    <location>
        <begin position="285"/>
        <end position="305"/>
    </location>
</feature>
<keyword evidence="5 8" id="KW-0812">Transmembrane</keyword>
<dbReference type="GO" id="GO:1904659">
    <property type="term" value="P:D-glucose transmembrane transport"/>
    <property type="evidence" value="ECO:0007669"/>
    <property type="project" value="InterPro"/>
</dbReference>
<dbReference type="AlphaFoldDB" id="A0A967B2U7"/>
<dbReference type="GO" id="GO:0005354">
    <property type="term" value="F:galactose transmembrane transporter activity"/>
    <property type="evidence" value="ECO:0007669"/>
    <property type="project" value="InterPro"/>
</dbReference>
<evidence type="ECO:0000256" key="5">
    <source>
        <dbReference type="ARBA" id="ARBA00022692"/>
    </source>
</evidence>
<dbReference type="PANTHER" id="PTHR43702:SF12">
    <property type="entry name" value="N-ACETYL GLUCOSAMINE TRANSPORTER NAGP"/>
    <property type="match status" value="1"/>
</dbReference>
<feature type="transmembrane region" description="Helical" evidence="8">
    <location>
        <begin position="150"/>
        <end position="173"/>
    </location>
</feature>
<comment type="caution">
    <text evidence="9">The sequence shown here is derived from an EMBL/GenBank/DDBJ whole genome shotgun (WGS) entry which is preliminary data.</text>
</comment>
<keyword evidence="4" id="KW-1003">Cell membrane</keyword>
<evidence type="ECO:0000313" key="9">
    <source>
        <dbReference type="EMBL" id="NHO52700.1"/>
    </source>
</evidence>
<comment type="subcellular location">
    <subcellularLocation>
        <location evidence="2">Cell inner membrane</location>
        <topology evidence="2">Multi-pass membrane protein</topology>
    </subcellularLocation>
</comment>
<feature type="transmembrane region" description="Helical" evidence="8">
    <location>
        <begin position="115"/>
        <end position="138"/>
    </location>
</feature>
<evidence type="ECO:0000256" key="1">
    <source>
        <dbReference type="ARBA" id="ARBA00003321"/>
    </source>
</evidence>
<sequence>MSSSSVPSRHDRCPAGSYGWPPLIATAALFFLIGFVTWLNGPLIAFVRVAFSLSDTGAFLVPFVFYLSYLFFALPAAWITDRMGLRRGLALALAIMSIGTALFGQFVAARSYSGALAGLLVLGCGLTQLQVTVNPYVSLLGPHDRAAQRIAIMGLCNKCAGILAPIVLAVLVMHNIGGVVEAAQNAPSSAAREIILSGFAQAIYHPYLIMAGVLFLASLAVAFSRLPDPVRPVGTALPSGRLSMSPRLTFGILTTFLYVGVEVLAGDAIGTYGQGFGLPLEQTRFFTAFTLTGMMVGYVLGLVCVPRFLSQQHAMMLSSLAGVFFALTALFTHGYLSVLCVAFLGLANAMIMPALFPMAIRDSGSHVARASALLVMAFSGGAFVPQIFALLKPLIGFQDAFTALALTAYVVILFYNLRFGGEKYDNT</sequence>
<organism evidence="9 10">
    <name type="scientific">Acetobacter estunensis</name>
    <dbReference type="NCBI Taxonomy" id="104097"/>
    <lineage>
        <taxon>Bacteria</taxon>
        <taxon>Pseudomonadati</taxon>
        <taxon>Pseudomonadota</taxon>
        <taxon>Alphaproteobacteria</taxon>
        <taxon>Acetobacterales</taxon>
        <taxon>Acetobacteraceae</taxon>
        <taxon>Acetobacter</taxon>
    </lineage>
</organism>
<feature type="transmembrane region" description="Helical" evidence="8">
    <location>
        <begin position="247"/>
        <end position="265"/>
    </location>
</feature>
<feature type="transmembrane region" description="Helical" evidence="8">
    <location>
        <begin position="59"/>
        <end position="77"/>
    </location>
</feature>
<evidence type="ECO:0000256" key="7">
    <source>
        <dbReference type="ARBA" id="ARBA00023136"/>
    </source>
</evidence>
<dbReference type="SUPFAM" id="SSF103473">
    <property type="entry name" value="MFS general substrate transporter"/>
    <property type="match status" value="1"/>
</dbReference>
<reference evidence="9" key="1">
    <citation type="submission" date="2019-11" db="EMBL/GenBank/DDBJ databases">
        <title>Description of new Acetobacter species.</title>
        <authorList>
            <person name="Cleenwerck I."/>
            <person name="Sombolestani A.S."/>
        </authorList>
    </citation>
    <scope>NUCLEOTIDE SEQUENCE</scope>
    <source>
        <strain evidence="9">LMG 1626</strain>
    </source>
</reference>
<comment type="similarity">
    <text evidence="3">Belongs to the major facilitator superfamily. FHS transporter (TC 2.A.1.7) family.</text>
</comment>
<dbReference type="NCBIfam" id="TIGR01272">
    <property type="entry name" value="gluP"/>
    <property type="match status" value="1"/>
</dbReference>
<evidence type="ECO:0000256" key="4">
    <source>
        <dbReference type="ARBA" id="ARBA00022475"/>
    </source>
</evidence>
<dbReference type="InterPro" id="IPR005964">
    <property type="entry name" value="Glc/Gal_transptr_bac"/>
</dbReference>
<dbReference type="InterPro" id="IPR036259">
    <property type="entry name" value="MFS_trans_sf"/>
</dbReference>
<dbReference type="GO" id="GO:0055056">
    <property type="term" value="F:D-glucose transmembrane transporter activity"/>
    <property type="evidence" value="ECO:0007669"/>
    <property type="project" value="InterPro"/>
</dbReference>
<feature type="transmembrane region" description="Helical" evidence="8">
    <location>
        <begin position="317"/>
        <end position="336"/>
    </location>
</feature>
<dbReference type="InterPro" id="IPR050375">
    <property type="entry name" value="MFS_TsgA-like"/>
</dbReference>
<keyword evidence="7 8" id="KW-0472">Membrane</keyword>
<evidence type="ECO:0000256" key="3">
    <source>
        <dbReference type="ARBA" id="ARBA00009120"/>
    </source>
</evidence>
<protein>
    <submittedName>
        <fullName evidence="9">Glucose/galactose MFS transporter</fullName>
    </submittedName>
</protein>
<dbReference type="PANTHER" id="PTHR43702">
    <property type="entry name" value="L-FUCOSE-PROTON SYMPORTER"/>
    <property type="match status" value="1"/>
</dbReference>
<dbReference type="InterPro" id="IPR011701">
    <property type="entry name" value="MFS"/>
</dbReference>
<feature type="transmembrane region" description="Helical" evidence="8">
    <location>
        <begin position="20"/>
        <end position="39"/>
    </location>
</feature>
<dbReference type="Gene3D" id="1.20.1250.20">
    <property type="entry name" value="MFS general substrate transporter like domains"/>
    <property type="match status" value="2"/>
</dbReference>
<accession>A0A967B2U7</accession>
<feature type="transmembrane region" description="Helical" evidence="8">
    <location>
        <begin position="89"/>
        <end position="109"/>
    </location>
</feature>
<dbReference type="RefSeq" id="WP_166312827.1">
    <property type="nucleotide sequence ID" value="NZ_WOTH01000002.1"/>
</dbReference>
<dbReference type="Proteomes" id="UP000597459">
    <property type="component" value="Unassembled WGS sequence"/>
</dbReference>
<feature type="transmembrane region" description="Helical" evidence="8">
    <location>
        <begin position="397"/>
        <end position="417"/>
    </location>
</feature>
<dbReference type="EMBL" id="WOTH01000002">
    <property type="protein sequence ID" value="NHO52700.1"/>
    <property type="molecule type" value="Genomic_DNA"/>
</dbReference>
<evidence type="ECO:0000256" key="8">
    <source>
        <dbReference type="SAM" id="Phobius"/>
    </source>
</evidence>
<evidence type="ECO:0000256" key="6">
    <source>
        <dbReference type="ARBA" id="ARBA00022989"/>
    </source>
</evidence>
<comment type="function">
    <text evidence="1">Intake of glucose and galactose.</text>
</comment>
<dbReference type="GO" id="GO:0005886">
    <property type="term" value="C:plasma membrane"/>
    <property type="evidence" value="ECO:0007669"/>
    <property type="project" value="UniProtKB-SubCell"/>
</dbReference>
<feature type="transmembrane region" description="Helical" evidence="8">
    <location>
        <begin position="207"/>
        <end position="226"/>
    </location>
</feature>